<keyword evidence="5 6" id="KW-0472">Membrane</keyword>
<evidence type="ECO:0000256" key="4">
    <source>
        <dbReference type="ARBA" id="ARBA00022989"/>
    </source>
</evidence>
<dbReference type="EMBL" id="CP138359">
    <property type="protein sequence ID" value="WPF83219.1"/>
    <property type="molecule type" value="Genomic_DNA"/>
</dbReference>
<feature type="transmembrane region" description="Helical" evidence="6">
    <location>
        <begin position="43"/>
        <end position="61"/>
    </location>
</feature>
<accession>A0AAF0Z999</accession>
<comment type="subcellular location">
    <subcellularLocation>
        <location evidence="1">Cell membrane</location>
        <topology evidence="1">Multi-pass membrane protein</topology>
    </subcellularLocation>
</comment>
<dbReference type="InterPro" id="IPR022791">
    <property type="entry name" value="L-PG_synthase/AglD"/>
</dbReference>
<evidence type="ECO:0000256" key="5">
    <source>
        <dbReference type="ARBA" id="ARBA00023136"/>
    </source>
</evidence>
<evidence type="ECO:0000313" key="8">
    <source>
        <dbReference type="Proteomes" id="UP001304340"/>
    </source>
</evidence>
<evidence type="ECO:0000256" key="3">
    <source>
        <dbReference type="ARBA" id="ARBA00022692"/>
    </source>
</evidence>
<proteinExistence type="predicted"/>
<dbReference type="Proteomes" id="UP001304340">
    <property type="component" value="Chromosome"/>
</dbReference>
<dbReference type="KEGG" id="sbil:SANBI_000875"/>
<keyword evidence="3 6" id="KW-0812">Transmembrane</keyword>
<reference evidence="8" key="1">
    <citation type="submission" date="2023-11" db="EMBL/GenBank/DDBJ databases">
        <authorList>
            <person name="Helweg L.P."/>
            <person name="Kiel A."/>
            <person name="Hitz F."/>
            <person name="Ruckert-Reed C."/>
            <person name="Busche T."/>
            <person name="Kaltschmidt B."/>
            <person name="Kaltschmidt C."/>
        </authorList>
    </citation>
    <scope>NUCLEOTIDE SEQUENCE [LARGE SCALE GENOMIC DNA]</scope>
    <source>
        <strain evidence="8">4.1</strain>
    </source>
</reference>
<name>A0AAF0Z999_9MICO</name>
<evidence type="ECO:0000256" key="6">
    <source>
        <dbReference type="SAM" id="Phobius"/>
    </source>
</evidence>
<dbReference type="GO" id="GO:0005886">
    <property type="term" value="C:plasma membrane"/>
    <property type="evidence" value="ECO:0007669"/>
    <property type="project" value="UniProtKB-SubCell"/>
</dbReference>
<evidence type="ECO:0000256" key="1">
    <source>
        <dbReference type="ARBA" id="ARBA00004651"/>
    </source>
</evidence>
<keyword evidence="8" id="KW-1185">Reference proteome</keyword>
<feature type="transmembrane region" description="Helical" evidence="6">
    <location>
        <begin position="260"/>
        <end position="278"/>
    </location>
</feature>
<evidence type="ECO:0000256" key="2">
    <source>
        <dbReference type="ARBA" id="ARBA00022475"/>
    </source>
</evidence>
<feature type="transmembrane region" description="Helical" evidence="6">
    <location>
        <begin position="197"/>
        <end position="219"/>
    </location>
</feature>
<feature type="transmembrane region" description="Helical" evidence="6">
    <location>
        <begin position="155"/>
        <end position="176"/>
    </location>
</feature>
<feature type="transmembrane region" description="Helical" evidence="6">
    <location>
        <begin position="120"/>
        <end position="143"/>
    </location>
</feature>
<gene>
    <name evidence="7" type="ORF">SANBI_000875</name>
</gene>
<dbReference type="RefSeq" id="WP_319159306.1">
    <property type="nucleotide sequence ID" value="NZ_CP138359.1"/>
</dbReference>
<feature type="transmembrane region" description="Helical" evidence="6">
    <location>
        <begin position="231"/>
        <end position="253"/>
    </location>
</feature>
<evidence type="ECO:0000313" key="7">
    <source>
        <dbReference type="EMBL" id="WPF83219.1"/>
    </source>
</evidence>
<organism evidence="7 8">
    <name type="scientific">Sanguibacter biliveldensis</name>
    <dbReference type="NCBI Taxonomy" id="3030830"/>
    <lineage>
        <taxon>Bacteria</taxon>
        <taxon>Bacillati</taxon>
        <taxon>Actinomycetota</taxon>
        <taxon>Actinomycetes</taxon>
        <taxon>Micrococcales</taxon>
        <taxon>Sanguibacteraceae</taxon>
        <taxon>Sanguibacter</taxon>
    </lineage>
</organism>
<keyword evidence="4 6" id="KW-1133">Transmembrane helix</keyword>
<sequence>MRRLASALRSPVTRWVFLGIAVALAVYAVWVNWDSLVQAAQDISPGTILAAAAASVLYVWLTLLSWRRVLTDLGSPLSLRAATSVFGVSQIGKYVPGGVWNIVAAAEIGADHQIPRRRSVTAMTVAVLVSLVSGAVVGCVGLLVAPPGALGSWRWVLWCAPVLALLLVPRIMNRLIATVFSITRREPLEHPLTRGGLAASVGWALAAWVVAGLQVWLLATGLDMPVTPRTFALAVGGYALAWIVGFLVILVPAGAGAREAVLLVVLGGALSSGSVLLVVLVSRALLTVVDLGIAAVGIALQRSRRDSVQPPPAGLG</sequence>
<feature type="transmembrane region" description="Helical" evidence="6">
    <location>
        <begin position="12"/>
        <end position="31"/>
    </location>
</feature>
<dbReference type="Pfam" id="PF03706">
    <property type="entry name" value="LPG_synthase_TM"/>
    <property type="match status" value="1"/>
</dbReference>
<protein>
    <submittedName>
        <fullName evidence="7">Lysylphosphatidylglycerol synthase domain-containing protein</fullName>
    </submittedName>
</protein>
<keyword evidence="2" id="KW-1003">Cell membrane</keyword>
<dbReference type="AlphaFoldDB" id="A0AAF0Z999"/>